<dbReference type="PANTHER" id="PTHR48258">
    <property type="entry name" value="DUF4218 DOMAIN-CONTAINING PROTEIN-RELATED"/>
    <property type="match status" value="1"/>
</dbReference>
<sequence length="200" mass="23244">MKISGYKSHDALLAADCSSKVMKRADLEGFRAEIKELYLHDGVKTRFNRYQIVDNEDVEEHKVEIDSTVRLNAWTRARIHNKKFVNWFKEKVDTVEVPNHLGCLAKDEFVLSRVYFNRLHSMDYHFVLASQVHQVFYVEDPTKTSVYYASNKVHRTQQPMLTLDGQEIEDIPADVVHMPPDAQFLADTSMETSEEYDDNA</sequence>
<accession>A0ABQ7VTE4</accession>
<evidence type="ECO:0000313" key="1">
    <source>
        <dbReference type="EMBL" id="KAH0771792.1"/>
    </source>
</evidence>
<dbReference type="PANTHER" id="PTHR48258:SF8">
    <property type="entry name" value="DUF4216 DOMAIN-CONTAINING PROTEIN"/>
    <property type="match status" value="1"/>
</dbReference>
<dbReference type="EMBL" id="JAIVGD010000011">
    <property type="protein sequence ID" value="KAH0771792.1"/>
    <property type="molecule type" value="Genomic_DNA"/>
</dbReference>
<comment type="caution">
    <text evidence="1">The sequence shown here is derived from an EMBL/GenBank/DDBJ whole genome shotgun (WGS) entry which is preliminary data.</text>
</comment>
<reference evidence="1 2" key="1">
    <citation type="journal article" date="2021" name="bioRxiv">
        <title>Chromosome-scale and haplotype-resolved genome assembly of a tetraploid potato cultivar.</title>
        <authorList>
            <person name="Sun H."/>
            <person name="Jiao W.-B."/>
            <person name="Krause K."/>
            <person name="Campoy J.A."/>
            <person name="Goel M."/>
            <person name="Folz-Donahue K."/>
            <person name="Kukat C."/>
            <person name="Huettel B."/>
            <person name="Schneeberger K."/>
        </authorList>
    </citation>
    <scope>NUCLEOTIDE SEQUENCE [LARGE SCALE GENOMIC DNA]</scope>
    <source>
        <strain evidence="1">SolTubOtavaFocal</strain>
        <tissue evidence="1">Leaves</tissue>
    </source>
</reference>
<evidence type="ECO:0000313" key="2">
    <source>
        <dbReference type="Proteomes" id="UP000826656"/>
    </source>
</evidence>
<keyword evidence="2" id="KW-1185">Reference proteome</keyword>
<proteinExistence type="predicted"/>
<dbReference type="Proteomes" id="UP000826656">
    <property type="component" value="Unassembled WGS sequence"/>
</dbReference>
<gene>
    <name evidence="1" type="ORF">KY290_015773</name>
</gene>
<organism evidence="1 2">
    <name type="scientific">Solanum tuberosum</name>
    <name type="common">Potato</name>
    <dbReference type="NCBI Taxonomy" id="4113"/>
    <lineage>
        <taxon>Eukaryota</taxon>
        <taxon>Viridiplantae</taxon>
        <taxon>Streptophyta</taxon>
        <taxon>Embryophyta</taxon>
        <taxon>Tracheophyta</taxon>
        <taxon>Spermatophyta</taxon>
        <taxon>Magnoliopsida</taxon>
        <taxon>eudicotyledons</taxon>
        <taxon>Gunneridae</taxon>
        <taxon>Pentapetalae</taxon>
        <taxon>asterids</taxon>
        <taxon>lamiids</taxon>
        <taxon>Solanales</taxon>
        <taxon>Solanaceae</taxon>
        <taxon>Solanoideae</taxon>
        <taxon>Solaneae</taxon>
        <taxon>Solanum</taxon>
    </lineage>
</organism>
<protein>
    <submittedName>
        <fullName evidence="1">Uncharacterized protein</fullName>
    </submittedName>
</protein>
<name>A0ABQ7VTE4_SOLTU</name>